<dbReference type="Proteomes" id="UP000239872">
    <property type="component" value="Unassembled WGS sequence"/>
</dbReference>
<dbReference type="Gene3D" id="1.10.260.40">
    <property type="entry name" value="lambda repressor-like DNA-binding domains"/>
    <property type="match status" value="1"/>
</dbReference>
<accession>A0A2S7SVM8</accession>
<protein>
    <submittedName>
        <fullName evidence="2">Transcriptional regulator</fullName>
    </submittedName>
</protein>
<dbReference type="Pfam" id="PF01381">
    <property type="entry name" value="HTH_3"/>
    <property type="match status" value="1"/>
</dbReference>
<proteinExistence type="predicted"/>
<evidence type="ECO:0000313" key="2">
    <source>
        <dbReference type="EMBL" id="PQJ10784.1"/>
    </source>
</evidence>
<reference evidence="2 3" key="1">
    <citation type="submission" date="2018-01" db="EMBL/GenBank/DDBJ databases">
        <title>A novel member of the phylum Bacteroidetes isolated from glacier ice.</title>
        <authorList>
            <person name="Liu Q."/>
            <person name="Xin Y.-H."/>
        </authorList>
    </citation>
    <scope>NUCLEOTIDE SEQUENCE [LARGE SCALE GENOMIC DNA]</scope>
    <source>
        <strain evidence="2 3">RB1R16</strain>
    </source>
</reference>
<dbReference type="PROSITE" id="PS50943">
    <property type="entry name" value="HTH_CROC1"/>
    <property type="match status" value="1"/>
</dbReference>
<gene>
    <name evidence="2" type="ORF">CJD36_012505</name>
</gene>
<feature type="domain" description="HTH cro/C1-type" evidence="1">
    <location>
        <begin position="17"/>
        <end position="73"/>
    </location>
</feature>
<name>A0A2S7SVM8_9BACT</name>
<dbReference type="SUPFAM" id="SSF47413">
    <property type="entry name" value="lambda repressor-like DNA-binding domains"/>
    <property type="match status" value="1"/>
</dbReference>
<dbReference type="GO" id="GO:0003677">
    <property type="term" value="F:DNA binding"/>
    <property type="evidence" value="ECO:0007669"/>
    <property type="project" value="InterPro"/>
</dbReference>
<evidence type="ECO:0000259" key="1">
    <source>
        <dbReference type="PROSITE" id="PS50943"/>
    </source>
</evidence>
<organism evidence="2 3">
    <name type="scientific">Flavipsychrobacter stenotrophus</name>
    <dbReference type="NCBI Taxonomy" id="2077091"/>
    <lineage>
        <taxon>Bacteria</taxon>
        <taxon>Pseudomonadati</taxon>
        <taxon>Bacteroidota</taxon>
        <taxon>Chitinophagia</taxon>
        <taxon>Chitinophagales</taxon>
        <taxon>Chitinophagaceae</taxon>
        <taxon>Flavipsychrobacter</taxon>
    </lineage>
</organism>
<dbReference type="RefSeq" id="WP_105039511.1">
    <property type="nucleotide sequence ID" value="NZ_PPSL01000003.1"/>
</dbReference>
<dbReference type="AlphaFoldDB" id="A0A2S7SVM8"/>
<dbReference type="OrthoDB" id="1098513at2"/>
<dbReference type="SMART" id="SM00530">
    <property type="entry name" value="HTH_XRE"/>
    <property type="match status" value="1"/>
</dbReference>
<dbReference type="InterPro" id="IPR001387">
    <property type="entry name" value="Cro/C1-type_HTH"/>
</dbReference>
<comment type="caution">
    <text evidence="2">The sequence shown here is derived from an EMBL/GenBank/DDBJ whole genome shotgun (WGS) entry which is preliminary data.</text>
</comment>
<sequence>MGKAKKSFFEIAVADKVAEIRRAKGLSQSDLATILDVTRGFIGQVETPSSRSAYSVDHLNRLAYDLGCSVHDLLPADPIVESSWDK</sequence>
<evidence type="ECO:0000313" key="3">
    <source>
        <dbReference type="Proteomes" id="UP000239872"/>
    </source>
</evidence>
<dbReference type="CDD" id="cd00093">
    <property type="entry name" value="HTH_XRE"/>
    <property type="match status" value="1"/>
</dbReference>
<keyword evidence="3" id="KW-1185">Reference proteome</keyword>
<dbReference type="InterPro" id="IPR010982">
    <property type="entry name" value="Lambda_DNA-bd_dom_sf"/>
</dbReference>
<dbReference type="EMBL" id="PPSL01000003">
    <property type="protein sequence ID" value="PQJ10784.1"/>
    <property type="molecule type" value="Genomic_DNA"/>
</dbReference>